<feature type="compositionally biased region" description="Pro residues" evidence="1">
    <location>
        <begin position="69"/>
        <end position="83"/>
    </location>
</feature>
<reference evidence="2" key="1">
    <citation type="submission" date="2017-07" db="EMBL/GenBank/DDBJ databases">
        <title>Taro Niue Genome Assembly and Annotation.</title>
        <authorList>
            <person name="Atibalentja N."/>
            <person name="Keating K."/>
            <person name="Fields C.J."/>
        </authorList>
    </citation>
    <scope>NUCLEOTIDE SEQUENCE</scope>
    <source>
        <strain evidence="2">Niue_2</strain>
        <tissue evidence="2">Leaf</tissue>
    </source>
</reference>
<keyword evidence="3" id="KW-1185">Reference proteome</keyword>
<feature type="region of interest" description="Disordered" evidence="1">
    <location>
        <begin position="1"/>
        <end position="91"/>
    </location>
</feature>
<comment type="caution">
    <text evidence="2">The sequence shown here is derived from an EMBL/GenBank/DDBJ whole genome shotgun (WGS) entry which is preliminary data.</text>
</comment>
<dbReference type="EMBL" id="NMUH01000263">
    <property type="protein sequence ID" value="MQL75746.1"/>
    <property type="molecule type" value="Genomic_DNA"/>
</dbReference>
<organism evidence="2 3">
    <name type="scientific">Colocasia esculenta</name>
    <name type="common">Wild taro</name>
    <name type="synonym">Arum esculentum</name>
    <dbReference type="NCBI Taxonomy" id="4460"/>
    <lineage>
        <taxon>Eukaryota</taxon>
        <taxon>Viridiplantae</taxon>
        <taxon>Streptophyta</taxon>
        <taxon>Embryophyta</taxon>
        <taxon>Tracheophyta</taxon>
        <taxon>Spermatophyta</taxon>
        <taxon>Magnoliopsida</taxon>
        <taxon>Liliopsida</taxon>
        <taxon>Araceae</taxon>
        <taxon>Aroideae</taxon>
        <taxon>Colocasieae</taxon>
        <taxon>Colocasia</taxon>
    </lineage>
</organism>
<sequence>MRRARHGQQRATPARPGGVHPGRTRAGAPPPGQAGCTPAGPGRVDPRRTKASAPPLGHAGRTPAGPGGGAPPPDRVRGAPPPDQARSTPAGPTLVWRAFTAVLAGLSPGLAGLCAWDPLSCTPAGSCTPAKTPASAPINRGAALHTGHALPEEEPPKALALVPKPPERRDFSPLVVCVLRASSPRPCQGKILPVIPQVIT</sequence>
<feature type="compositionally biased region" description="Low complexity" evidence="1">
    <location>
        <begin position="33"/>
        <end position="42"/>
    </location>
</feature>
<accession>A0A843U074</accession>
<dbReference type="Proteomes" id="UP000652761">
    <property type="component" value="Unassembled WGS sequence"/>
</dbReference>
<gene>
    <name evidence="2" type="ORF">Taro_008113</name>
</gene>
<protein>
    <submittedName>
        <fullName evidence="2">Uncharacterized protein</fullName>
    </submittedName>
</protein>
<evidence type="ECO:0000313" key="2">
    <source>
        <dbReference type="EMBL" id="MQL75746.1"/>
    </source>
</evidence>
<dbReference type="AlphaFoldDB" id="A0A843U074"/>
<evidence type="ECO:0000313" key="3">
    <source>
        <dbReference type="Proteomes" id="UP000652761"/>
    </source>
</evidence>
<name>A0A843U074_COLES</name>
<proteinExistence type="predicted"/>
<evidence type="ECO:0000256" key="1">
    <source>
        <dbReference type="SAM" id="MobiDB-lite"/>
    </source>
</evidence>